<proteinExistence type="predicted"/>
<organism evidence="1 2">
    <name type="scientific">Brachionus calyciflorus</name>
    <dbReference type="NCBI Taxonomy" id="104777"/>
    <lineage>
        <taxon>Eukaryota</taxon>
        <taxon>Metazoa</taxon>
        <taxon>Spiralia</taxon>
        <taxon>Gnathifera</taxon>
        <taxon>Rotifera</taxon>
        <taxon>Eurotatoria</taxon>
        <taxon>Monogononta</taxon>
        <taxon>Pseudotrocha</taxon>
        <taxon>Ploima</taxon>
        <taxon>Brachionidae</taxon>
        <taxon>Brachionus</taxon>
    </lineage>
</organism>
<protein>
    <submittedName>
        <fullName evidence="1">Uncharacterized protein</fullName>
    </submittedName>
</protein>
<reference evidence="1" key="1">
    <citation type="submission" date="2021-02" db="EMBL/GenBank/DDBJ databases">
        <authorList>
            <person name="Nowell W R."/>
        </authorList>
    </citation>
    <scope>NUCLEOTIDE SEQUENCE</scope>
    <source>
        <strain evidence="1">Ploen Becks lab</strain>
    </source>
</reference>
<gene>
    <name evidence="1" type="ORF">OXX778_LOCUS69</name>
</gene>
<name>A0A813M252_9BILA</name>
<accession>A0A813M252</accession>
<sequence length="95" mass="11146">MERRRYINQYIPKEVEIEKFADDILSYLLGKATTILPQEIISEPTVDAKIIKLYQPALVLDGCEIEIVSSYKYLGIEINKSLDWNLQWENIQKNQ</sequence>
<keyword evidence="2" id="KW-1185">Reference proteome</keyword>
<comment type="caution">
    <text evidence="1">The sequence shown here is derived from an EMBL/GenBank/DDBJ whole genome shotgun (WGS) entry which is preliminary data.</text>
</comment>
<dbReference type="Proteomes" id="UP000663879">
    <property type="component" value="Unassembled WGS sequence"/>
</dbReference>
<evidence type="ECO:0000313" key="2">
    <source>
        <dbReference type="Proteomes" id="UP000663879"/>
    </source>
</evidence>
<dbReference type="OrthoDB" id="411173at2759"/>
<dbReference type="EMBL" id="CAJNOC010000003">
    <property type="protein sequence ID" value="CAF0703572.1"/>
    <property type="molecule type" value="Genomic_DNA"/>
</dbReference>
<dbReference type="AlphaFoldDB" id="A0A813M252"/>
<evidence type="ECO:0000313" key="1">
    <source>
        <dbReference type="EMBL" id="CAF0703572.1"/>
    </source>
</evidence>